<accession>A0AAE1AXL0</accession>
<evidence type="ECO:0000313" key="2">
    <source>
        <dbReference type="Proteomes" id="UP001283361"/>
    </source>
</evidence>
<reference evidence="1" key="1">
    <citation type="journal article" date="2023" name="G3 (Bethesda)">
        <title>A reference genome for the long-term kleptoplast-retaining sea slug Elysia crispata morphotype clarki.</title>
        <authorList>
            <person name="Eastman K.E."/>
            <person name="Pendleton A.L."/>
            <person name="Shaikh M.A."/>
            <person name="Suttiyut T."/>
            <person name="Ogas R."/>
            <person name="Tomko P."/>
            <person name="Gavelis G."/>
            <person name="Widhalm J.R."/>
            <person name="Wisecaver J.H."/>
        </authorList>
    </citation>
    <scope>NUCLEOTIDE SEQUENCE</scope>
    <source>
        <strain evidence="1">ECLA1</strain>
    </source>
</reference>
<dbReference type="Proteomes" id="UP001283361">
    <property type="component" value="Unassembled WGS sequence"/>
</dbReference>
<dbReference type="EMBL" id="JAWDGP010001032">
    <property type="protein sequence ID" value="KAK3795580.1"/>
    <property type="molecule type" value="Genomic_DNA"/>
</dbReference>
<evidence type="ECO:0000313" key="1">
    <source>
        <dbReference type="EMBL" id="KAK3795580.1"/>
    </source>
</evidence>
<organism evidence="1 2">
    <name type="scientific">Elysia crispata</name>
    <name type="common">lettuce slug</name>
    <dbReference type="NCBI Taxonomy" id="231223"/>
    <lineage>
        <taxon>Eukaryota</taxon>
        <taxon>Metazoa</taxon>
        <taxon>Spiralia</taxon>
        <taxon>Lophotrochozoa</taxon>
        <taxon>Mollusca</taxon>
        <taxon>Gastropoda</taxon>
        <taxon>Heterobranchia</taxon>
        <taxon>Euthyneura</taxon>
        <taxon>Panpulmonata</taxon>
        <taxon>Sacoglossa</taxon>
        <taxon>Placobranchoidea</taxon>
        <taxon>Plakobranchidae</taxon>
        <taxon>Elysia</taxon>
    </lineage>
</organism>
<comment type="caution">
    <text evidence="1">The sequence shown here is derived from an EMBL/GenBank/DDBJ whole genome shotgun (WGS) entry which is preliminary data.</text>
</comment>
<dbReference type="AlphaFoldDB" id="A0AAE1AXL0"/>
<sequence>MDGADASRKLEGRWSHYTGPNICTALEPLMLACTFRGSVVALHRAEHLYSTRAIDASMRLQRHAPSEGRWSRYNGPNICTALEPLMLACAFRGSVVALQRAEHLYSTRAIDASMRLQRVGGRATPGRTFVQH</sequence>
<keyword evidence="2" id="KW-1185">Reference proteome</keyword>
<name>A0AAE1AXL0_9GAST</name>
<gene>
    <name evidence="1" type="ORF">RRG08_013305</name>
</gene>
<proteinExistence type="predicted"/>
<protein>
    <submittedName>
        <fullName evidence="1">Uncharacterized protein</fullName>
    </submittedName>
</protein>